<feature type="compositionally biased region" description="Low complexity" evidence="7">
    <location>
        <begin position="621"/>
        <end position="630"/>
    </location>
</feature>
<evidence type="ECO:0000313" key="9">
    <source>
        <dbReference type="EMBL" id="KAK4087873.1"/>
    </source>
</evidence>
<dbReference type="PROSITE" id="PS50845">
    <property type="entry name" value="RETICULON"/>
    <property type="match status" value="1"/>
</dbReference>
<feature type="compositionally biased region" description="Low complexity" evidence="7">
    <location>
        <begin position="581"/>
        <end position="600"/>
    </location>
</feature>
<evidence type="ECO:0000256" key="6">
    <source>
        <dbReference type="RuleBase" id="RU363132"/>
    </source>
</evidence>
<keyword evidence="4 6" id="KW-1133">Transmembrane helix</keyword>
<protein>
    <recommendedName>
        <fullName evidence="6">Reticulon-like protein</fullName>
    </recommendedName>
</protein>
<feature type="domain" description="Reticulon" evidence="8">
    <location>
        <begin position="377"/>
        <end position="574"/>
    </location>
</feature>
<evidence type="ECO:0000256" key="3">
    <source>
        <dbReference type="ARBA" id="ARBA00022824"/>
    </source>
</evidence>
<dbReference type="Proteomes" id="UP001287286">
    <property type="component" value="Unassembled WGS sequence"/>
</dbReference>
<feature type="compositionally biased region" description="Basic and acidic residues" evidence="7">
    <location>
        <begin position="20"/>
        <end position="34"/>
    </location>
</feature>
<comment type="subcellular location">
    <subcellularLocation>
        <location evidence="1 6">Endoplasmic reticulum membrane</location>
        <topology evidence="1 6">Multi-pass membrane protein</topology>
    </subcellularLocation>
</comment>
<feature type="region of interest" description="Disordered" evidence="7">
    <location>
        <begin position="578"/>
        <end position="650"/>
    </location>
</feature>
<organism evidence="9 10">
    <name type="scientific">Purpureocillium lilacinum</name>
    <name type="common">Paecilomyces lilacinus</name>
    <dbReference type="NCBI Taxonomy" id="33203"/>
    <lineage>
        <taxon>Eukaryota</taxon>
        <taxon>Fungi</taxon>
        <taxon>Dikarya</taxon>
        <taxon>Ascomycota</taxon>
        <taxon>Pezizomycotina</taxon>
        <taxon>Sordariomycetes</taxon>
        <taxon>Hypocreomycetidae</taxon>
        <taxon>Hypocreales</taxon>
        <taxon>Ophiocordycipitaceae</taxon>
        <taxon>Purpureocillium</taxon>
    </lineage>
</organism>
<feature type="region of interest" description="Disordered" evidence="7">
    <location>
        <begin position="125"/>
        <end position="153"/>
    </location>
</feature>
<evidence type="ECO:0000256" key="5">
    <source>
        <dbReference type="ARBA" id="ARBA00023136"/>
    </source>
</evidence>
<feature type="transmembrane region" description="Helical" evidence="6">
    <location>
        <begin position="504"/>
        <end position="522"/>
    </location>
</feature>
<dbReference type="EMBL" id="JAWRVI010000029">
    <property type="protein sequence ID" value="KAK4087873.1"/>
    <property type="molecule type" value="Genomic_DNA"/>
</dbReference>
<accession>A0ABR0BWR4</accession>
<keyword evidence="2 6" id="KW-0812">Transmembrane</keyword>
<evidence type="ECO:0000256" key="2">
    <source>
        <dbReference type="ARBA" id="ARBA00022692"/>
    </source>
</evidence>
<dbReference type="InterPro" id="IPR003388">
    <property type="entry name" value="Reticulon"/>
</dbReference>
<sequence>MTSCRCPGSSFRGRGGGGGRRRDAVDPAGRDARSSGRQRVQTPPAPATAADEHCSTRARLARYLSSRARLRSPPGWHGRAHAPGLLPWMEAPASPTRAVWKKLGSWAEAPARRERKKSTCVRIGRGATQRSSPQQQPASQQAPGPSLGRLLFPPPPSPHRFDSISCSRVWLVSQALRHHYLRALLLPPPPPSCSPSCFIFIFHLPSAVSPLVLLQHLLPRQAPPRRVRPAAPLTRPLPPLRPGTKYSSPPDLNPLLLVHQPTAQPAPVRKTCQKQTPALLARKYQTVAMADTADAPAAVNGGSLLDSTKTATAMTDLSVPTGAAAAFDSVTNGPVAQNVKDHSAKASAELSNLAASRKTPTNPAATGQPLTHYHSFFSELLSWKNPRASAIAYASIVSLIFAARYLDVIRWAFKLSWMALAVTVSAEAAGKLVLSHGLATQMRPRRYYTVSRATLDSMIGDVHELVNFFVIEGQRILFAENLGASAAACVAAFISYYLVKLVPYWGLAVIGTTVAFFVPLIYTTNQELIDHHLKNASDAIGAQTAQVRSVAQKQADHLATVGKQYAGDYTGKVQEMLRGRSASPSAPTKAAPVPAAKQPVFPVPPTEEPKKQTIPEPEPVVPAAAPVSEPLGEVPADPVAAAEKEPLVAL</sequence>
<reference evidence="9 10" key="1">
    <citation type="journal article" date="2024" name="Microbiol. Resour. Announc.">
        <title>Genome annotations for the ascomycete fungi Trichoderma harzianum, Trichoderma aggressivum, and Purpureocillium lilacinum.</title>
        <authorList>
            <person name="Beijen E.P.W."/>
            <person name="Ohm R.A."/>
        </authorList>
    </citation>
    <scope>NUCLEOTIDE SEQUENCE [LARGE SCALE GENOMIC DNA]</scope>
    <source>
        <strain evidence="9 10">CBS 150709</strain>
    </source>
</reference>
<name>A0ABR0BWR4_PURLI</name>
<feature type="region of interest" description="Disordered" evidence="7">
    <location>
        <begin position="1"/>
        <end position="53"/>
    </location>
</feature>
<proteinExistence type="predicted"/>
<dbReference type="Pfam" id="PF02453">
    <property type="entry name" value="Reticulon"/>
    <property type="match status" value="1"/>
</dbReference>
<evidence type="ECO:0000313" key="10">
    <source>
        <dbReference type="Proteomes" id="UP001287286"/>
    </source>
</evidence>
<evidence type="ECO:0000259" key="8">
    <source>
        <dbReference type="PROSITE" id="PS50845"/>
    </source>
</evidence>
<keyword evidence="10" id="KW-1185">Reference proteome</keyword>
<feature type="compositionally biased region" description="Low complexity" evidence="7">
    <location>
        <begin position="129"/>
        <end position="146"/>
    </location>
</feature>
<evidence type="ECO:0000256" key="4">
    <source>
        <dbReference type="ARBA" id="ARBA00022989"/>
    </source>
</evidence>
<evidence type="ECO:0000256" key="7">
    <source>
        <dbReference type="SAM" id="MobiDB-lite"/>
    </source>
</evidence>
<comment type="caution">
    <text evidence="9">The sequence shown here is derived from an EMBL/GenBank/DDBJ whole genome shotgun (WGS) entry which is preliminary data.</text>
</comment>
<keyword evidence="3 6" id="KW-0256">Endoplasmic reticulum</keyword>
<evidence type="ECO:0000256" key="1">
    <source>
        <dbReference type="ARBA" id="ARBA00004477"/>
    </source>
</evidence>
<keyword evidence="5 6" id="KW-0472">Membrane</keyword>
<gene>
    <name evidence="9" type="ORF">Purlil1_7930</name>
</gene>
<feature type="transmembrane region" description="Helical" evidence="6">
    <location>
        <begin position="477"/>
        <end position="498"/>
    </location>
</feature>